<gene>
    <name evidence="1" type="ORF">LITE_LOCUS18473</name>
</gene>
<protein>
    <submittedName>
        <fullName evidence="1">Uncharacterized protein</fullName>
    </submittedName>
</protein>
<organism evidence="1 2">
    <name type="scientific">Linum tenue</name>
    <dbReference type="NCBI Taxonomy" id="586396"/>
    <lineage>
        <taxon>Eukaryota</taxon>
        <taxon>Viridiplantae</taxon>
        <taxon>Streptophyta</taxon>
        <taxon>Embryophyta</taxon>
        <taxon>Tracheophyta</taxon>
        <taxon>Spermatophyta</taxon>
        <taxon>Magnoliopsida</taxon>
        <taxon>eudicotyledons</taxon>
        <taxon>Gunneridae</taxon>
        <taxon>Pentapetalae</taxon>
        <taxon>rosids</taxon>
        <taxon>fabids</taxon>
        <taxon>Malpighiales</taxon>
        <taxon>Linaceae</taxon>
        <taxon>Linum</taxon>
    </lineage>
</organism>
<dbReference type="EMBL" id="CAMGYJ010000005">
    <property type="protein sequence ID" value="CAI0420752.1"/>
    <property type="molecule type" value="Genomic_DNA"/>
</dbReference>
<evidence type="ECO:0000313" key="2">
    <source>
        <dbReference type="Proteomes" id="UP001154282"/>
    </source>
</evidence>
<dbReference type="Proteomes" id="UP001154282">
    <property type="component" value="Unassembled WGS sequence"/>
</dbReference>
<evidence type="ECO:0000313" key="1">
    <source>
        <dbReference type="EMBL" id="CAI0420752.1"/>
    </source>
</evidence>
<sequence>MLPRSIRQ</sequence>
<name>A0AAV0KGB5_9ROSI</name>
<keyword evidence="2" id="KW-1185">Reference proteome</keyword>
<proteinExistence type="predicted"/>
<reference evidence="1" key="1">
    <citation type="submission" date="2022-08" db="EMBL/GenBank/DDBJ databases">
        <authorList>
            <person name="Gutierrez-Valencia J."/>
        </authorList>
    </citation>
    <scope>NUCLEOTIDE SEQUENCE</scope>
</reference>
<comment type="caution">
    <text evidence="1">The sequence shown here is derived from an EMBL/GenBank/DDBJ whole genome shotgun (WGS) entry which is preliminary data.</text>
</comment>
<accession>A0AAV0KGB5</accession>